<dbReference type="EMBL" id="BAAADU010000002">
    <property type="protein sequence ID" value="GAA0647576.1"/>
    <property type="molecule type" value="Genomic_DNA"/>
</dbReference>
<name>A0AAV3SZQ3_9EURY</name>
<protein>
    <submittedName>
        <fullName evidence="8">Lysylphosphatidylglycerol synthase transmembrane domain-containing protein</fullName>
    </submittedName>
</protein>
<dbReference type="GO" id="GO:0005886">
    <property type="term" value="C:plasma membrane"/>
    <property type="evidence" value="ECO:0007669"/>
    <property type="project" value="UniProtKB-SubCell"/>
</dbReference>
<feature type="transmembrane region" description="Helical" evidence="7">
    <location>
        <begin position="7"/>
        <end position="28"/>
    </location>
</feature>
<evidence type="ECO:0000256" key="6">
    <source>
        <dbReference type="ARBA" id="ARBA00023136"/>
    </source>
</evidence>
<evidence type="ECO:0000256" key="2">
    <source>
        <dbReference type="ARBA" id="ARBA00011061"/>
    </source>
</evidence>
<comment type="similarity">
    <text evidence="2">Belongs to the UPF0104 family.</text>
</comment>
<comment type="subcellular location">
    <subcellularLocation>
        <location evidence="1">Cell membrane</location>
        <topology evidence="1">Multi-pass membrane protein</topology>
    </subcellularLocation>
</comment>
<dbReference type="NCBIfam" id="TIGR00374">
    <property type="entry name" value="flippase-like domain"/>
    <property type="match status" value="1"/>
</dbReference>
<dbReference type="AlphaFoldDB" id="A0AAV3SZQ3"/>
<evidence type="ECO:0000256" key="7">
    <source>
        <dbReference type="SAM" id="Phobius"/>
    </source>
</evidence>
<keyword evidence="5 7" id="KW-1133">Transmembrane helix</keyword>
<feature type="transmembrane region" description="Helical" evidence="7">
    <location>
        <begin position="260"/>
        <end position="279"/>
    </location>
</feature>
<proteinExistence type="inferred from homology"/>
<organism evidence="8 9">
    <name type="scientific">Salarchaeum japonicum</name>
    <dbReference type="NCBI Taxonomy" id="555573"/>
    <lineage>
        <taxon>Archaea</taxon>
        <taxon>Methanobacteriati</taxon>
        <taxon>Methanobacteriota</taxon>
        <taxon>Stenosarchaea group</taxon>
        <taxon>Halobacteria</taxon>
        <taxon>Halobacteriales</taxon>
        <taxon>Halobacteriaceae</taxon>
    </lineage>
</organism>
<reference evidence="8 9" key="1">
    <citation type="journal article" date="2019" name="Int. J. Syst. Evol. Microbiol.">
        <title>The Global Catalogue of Microorganisms (GCM) 10K type strain sequencing project: providing services to taxonomists for standard genome sequencing and annotation.</title>
        <authorList>
            <consortium name="The Broad Institute Genomics Platform"/>
            <consortium name="The Broad Institute Genome Sequencing Center for Infectious Disease"/>
            <person name="Wu L."/>
            <person name="Ma J."/>
        </authorList>
    </citation>
    <scope>NUCLEOTIDE SEQUENCE [LARGE SCALE GENOMIC DNA]</scope>
    <source>
        <strain evidence="8 9">JCM 16327</strain>
    </source>
</reference>
<dbReference type="Proteomes" id="UP001500194">
    <property type="component" value="Unassembled WGS sequence"/>
</dbReference>
<feature type="transmembrane region" description="Helical" evidence="7">
    <location>
        <begin position="232"/>
        <end position="254"/>
    </location>
</feature>
<dbReference type="Pfam" id="PF03706">
    <property type="entry name" value="LPG_synthase_TM"/>
    <property type="match status" value="1"/>
</dbReference>
<accession>A0AAV3SZQ3</accession>
<evidence type="ECO:0000256" key="1">
    <source>
        <dbReference type="ARBA" id="ARBA00004651"/>
    </source>
</evidence>
<keyword evidence="4 7" id="KW-0812">Transmembrane</keyword>
<comment type="caution">
    <text evidence="8">The sequence shown here is derived from an EMBL/GenBank/DDBJ whole genome shotgun (WGS) entry which is preliminary data.</text>
</comment>
<evidence type="ECO:0000313" key="9">
    <source>
        <dbReference type="Proteomes" id="UP001500194"/>
    </source>
</evidence>
<evidence type="ECO:0000256" key="5">
    <source>
        <dbReference type="ARBA" id="ARBA00022989"/>
    </source>
</evidence>
<keyword evidence="6 7" id="KW-0472">Membrane</keyword>
<evidence type="ECO:0000256" key="3">
    <source>
        <dbReference type="ARBA" id="ARBA00022475"/>
    </source>
</evidence>
<feature type="transmembrane region" description="Helical" evidence="7">
    <location>
        <begin position="155"/>
        <end position="175"/>
    </location>
</feature>
<dbReference type="RefSeq" id="WP_227261537.1">
    <property type="nucleotide sequence ID" value="NZ_BAAADU010000002.1"/>
</dbReference>
<keyword evidence="9" id="KW-1185">Reference proteome</keyword>
<dbReference type="InterPro" id="IPR022791">
    <property type="entry name" value="L-PG_synthase/AglD"/>
</dbReference>
<gene>
    <name evidence="8" type="ORF">GCM10009019_07540</name>
</gene>
<evidence type="ECO:0000313" key="8">
    <source>
        <dbReference type="EMBL" id="GAA0647576.1"/>
    </source>
</evidence>
<feature type="transmembrane region" description="Helical" evidence="7">
    <location>
        <begin position="118"/>
        <end position="143"/>
    </location>
</feature>
<feature type="transmembrane region" description="Helical" evidence="7">
    <location>
        <begin position="318"/>
        <end position="334"/>
    </location>
</feature>
<dbReference type="PANTHER" id="PTHR39087:SF2">
    <property type="entry name" value="UPF0104 MEMBRANE PROTEIN MJ1595"/>
    <property type="match status" value="1"/>
</dbReference>
<feature type="transmembrane region" description="Helical" evidence="7">
    <location>
        <begin position="40"/>
        <end position="61"/>
    </location>
</feature>
<dbReference type="GeneID" id="68572124"/>
<keyword evidence="3" id="KW-1003">Cell membrane</keyword>
<evidence type="ECO:0000256" key="4">
    <source>
        <dbReference type="ARBA" id="ARBA00022692"/>
    </source>
</evidence>
<sequence>MDFDERGIVLGFLAALAVLGGLLWFVGFDDILAALRLLDPAVFLAIVALGVVWLAAWGLALRRVLDSIGVTASALDAFLLYASAAFANNITPFGQAGGEPFSALLISRATGSDYEEGLAAIASVDTLNFIPSLLLAILGLAYYTLTYAVADRVQLVSAAVAALAVALPVTGYLAWRYRDRLKAVLAGVLAPVLGLLSRVVPGFSAPGASVLRDRIAAFYRSIGRVAANRRDLAFALAYSTLGWLVMCLALYLTLWGLVPVAVPAAIVFVVVPVATIASVTPLPGGAGGVEFAIVLLLVPTTSMDAAAATSAALVFRAATYWIPTVIGGVAAFLLESRA</sequence>
<dbReference type="PANTHER" id="PTHR39087">
    <property type="entry name" value="UPF0104 MEMBRANE PROTEIN MJ1595"/>
    <property type="match status" value="1"/>
</dbReference>